<evidence type="ECO:0000256" key="2">
    <source>
        <dbReference type="SAM" id="MobiDB-lite"/>
    </source>
</evidence>
<protein>
    <submittedName>
        <fullName evidence="3">Actin-like ATPase domain-containing protein</fullName>
    </submittedName>
</protein>
<gene>
    <name evidence="3" type="ORF">EXIGLDRAFT_672835</name>
</gene>
<evidence type="ECO:0000313" key="4">
    <source>
        <dbReference type="Proteomes" id="UP000077266"/>
    </source>
</evidence>
<dbReference type="InterPro" id="IPR004000">
    <property type="entry name" value="Actin"/>
</dbReference>
<dbReference type="SUPFAM" id="SSF53067">
    <property type="entry name" value="Actin-like ATPase domain"/>
    <property type="match status" value="2"/>
</dbReference>
<dbReference type="Proteomes" id="UP000077266">
    <property type="component" value="Unassembled WGS sequence"/>
</dbReference>
<feature type="region of interest" description="Disordered" evidence="2">
    <location>
        <begin position="282"/>
        <end position="318"/>
    </location>
</feature>
<feature type="compositionally biased region" description="Low complexity" evidence="2">
    <location>
        <begin position="298"/>
        <end position="317"/>
    </location>
</feature>
<dbReference type="InParanoid" id="A0A165JE98"/>
<dbReference type="Gene3D" id="3.30.420.40">
    <property type="match status" value="4"/>
</dbReference>
<sequence>MSHAPVTPRKASGEEAPSAPTRLASAVLASSPHYTTTRRHSLYGTEDRIVIDPGLLVWKIGFSGESRPRDVFYAGAHLTKAVCSSFDKARTAAERDENERMLEVLLQAQLRNVFFESLLTDPKSRKVIIVEHPLLPLAVKETMARILFNNLQVPSLSFVSSHLLALLAVGRISGLVLDCGYYETTALPIFSSRPLYPHLRTTPLAGMRLSSHLRSLLLLFGTWLPPPTSLGGPANIPNASRATTVPEEVLSDELLEEITTRCLFVAQPLPHHLLQEESIDAMSVDDSTAPSEIPPSEPDSYSQSVPPSSSPVPSSSDFAEVNVAPGAETSGGRKTRLQTIANLYMRHSTATDIVMHAIPPPAQRLGTGRGTLVIPGWIRERAAEVLFEGHDVDESSVAEVLLDSLLKTPVDLRKHMATNIVVSGGTAMLPGFIPRLHQEILHRLEEPYHSPSSSKRPLYDPYASLRPLGPIISILNNPQPPVHALKAGKAPAFTPAILPWLGGSLAGALKTGGEEITRERWDEADIEKEDVGSDDDEEAPVEHVVERVRQGGFVLPDWTKTPLPLGAPSVFTHTPAVSVA</sequence>
<dbReference type="EMBL" id="KV425968">
    <property type="protein sequence ID" value="KZV94722.1"/>
    <property type="molecule type" value="Genomic_DNA"/>
</dbReference>
<dbReference type="InterPro" id="IPR043129">
    <property type="entry name" value="ATPase_NBD"/>
</dbReference>
<comment type="similarity">
    <text evidence="1">Belongs to the actin family.</text>
</comment>
<accession>A0A165JE98</accession>
<evidence type="ECO:0000256" key="1">
    <source>
        <dbReference type="RuleBase" id="RU000487"/>
    </source>
</evidence>
<dbReference type="Gene3D" id="3.90.640.10">
    <property type="entry name" value="Actin, Chain A, domain 4"/>
    <property type="match status" value="2"/>
</dbReference>
<name>A0A165JE98_EXIGL</name>
<proteinExistence type="inferred from homology"/>
<dbReference type="PANTHER" id="PTHR11937">
    <property type="entry name" value="ACTIN"/>
    <property type="match status" value="1"/>
</dbReference>
<dbReference type="SMART" id="SM00268">
    <property type="entry name" value="ACTIN"/>
    <property type="match status" value="1"/>
</dbReference>
<feature type="region of interest" description="Disordered" evidence="2">
    <location>
        <begin position="1"/>
        <end position="21"/>
    </location>
</feature>
<reference evidence="3 4" key="1">
    <citation type="journal article" date="2016" name="Mol. Biol. Evol.">
        <title>Comparative Genomics of Early-Diverging Mushroom-Forming Fungi Provides Insights into the Origins of Lignocellulose Decay Capabilities.</title>
        <authorList>
            <person name="Nagy L.G."/>
            <person name="Riley R."/>
            <person name="Tritt A."/>
            <person name="Adam C."/>
            <person name="Daum C."/>
            <person name="Floudas D."/>
            <person name="Sun H."/>
            <person name="Yadav J.S."/>
            <person name="Pangilinan J."/>
            <person name="Larsson K.H."/>
            <person name="Matsuura K."/>
            <person name="Barry K."/>
            <person name="Labutti K."/>
            <person name="Kuo R."/>
            <person name="Ohm R.A."/>
            <person name="Bhattacharya S.S."/>
            <person name="Shirouzu T."/>
            <person name="Yoshinaga Y."/>
            <person name="Martin F.M."/>
            <person name="Grigoriev I.V."/>
            <person name="Hibbett D.S."/>
        </authorList>
    </citation>
    <scope>NUCLEOTIDE SEQUENCE [LARGE SCALE GENOMIC DNA]</scope>
    <source>
        <strain evidence="3 4">HHB12029</strain>
    </source>
</reference>
<dbReference type="Pfam" id="PF00022">
    <property type="entry name" value="Actin"/>
    <property type="match status" value="1"/>
</dbReference>
<keyword evidence="4" id="KW-1185">Reference proteome</keyword>
<organism evidence="3 4">
    <name type="scientific">Exidia glandulosa HHB12029</name>
    <dbReference type="NCBI Taxonomy" id="1314781"/>
    <lineage>
        <taxon>Eukaryota</taxon>
        <taxon>Fungi</taxon>
        <taxon>Dikarya</taxon>
        <taxon>Basidiomycota</taxon>
        <taxon>Agaricomycotina</taxon>
        <taxon>Agaricomycetes</taxon>
        <taxon>Auriculariales</taxon>
        <taxon>Exidiaceae</taxon>
        <taxon>Exidia</taxon>
    </lineage>
</organism>
<dbReference type="AlphaFoldDB" id="A0A165JE98"/>
<evidence type="ECO:0000313" key="3">
    <source>
        <dbReference type="EMBL" id="KZV94722.1"/>
    </source>
</evidence>
<dbReference type="CDD" id="cd10207">
    <property type="entry name" value="ASKHA_NBD_Arp10"/>
    <property type="match status" value="1"/>
</dbReference>
<dbReference type="OrthoDB" id="337660at2759"/>
<dbReference type="STRING" id="1314781.A0A165JE98"/>